<evidence type="ECO:0000256" key="5">
    <source>
        <dbReference type="ARBA" id="ARBA00022801"/>
    </source>
</evidence>
<dbReference type="InterPro" id="IPR041373">
    <property type="entry name" value="RT_RNaseH"/>
</dbReference>
<dbReference type="Pfam" id="PF00270">
    <property type="entry name" value="DEAD"/>
    <property type="match status" value="1"/>
</dbReference>
<dbReference type="RefSeq" id="XP_013776933.1">
    <property type="nucleotide sequence ID" value="XM_013921479.2"/>
</dbReference>
<dbReference type="Gene3D" id="3.40.50.300">
    <property type="entry name" value="P-loop containing nucleotide triphosphate hydrolases"/>
    <property type="match status" value="1"/>
</dbReference>
<keyword evidence="1" id="KW-0808">Transferase</keyword>
<keyword evidence="5" id="KW-0378">Hydrolase</keyword>
<evidence type="ECO:0000259" key="8">
    <source>
        <dbReference type="Pfam" id="PF17917"/>
    </source>
</evidence>
<keyword evidence="2" id="KW-0548">Nucleotidyltransferase</keyword>
<organism evidence="9 10">
    <name type="scientific">Limulus polyphemus</name>
    <name type="common">Atlantic horseshoe crab</name>
    <dbReference type="NCBI Taxonomy" id="6850"/>
    <lineage>
        <taxon>Eukaryota</taxon>
        <taxon>Metazoa</taxon>
        <taxon>Ecdysozoa</taxon>
        <taxon>Arthropoda</taxon>
        <taxon>Chelicerata</taxon>
        <taxon>Merostomata</taxon>
        <taxon>Xiphosura</taxon>
        <taxon>Limulidae</taxon>
        <taxon>Limulus</taxon>
    </lineage>
</organism>
<dbReference type="InterPro" id="IPR027417">
    <property type="entry name" value="P-loop_NTPase"/>
</dbReference>
<keyword evidence="6" id="KW-0695">RNA-directed DNA polymerase</keyword>
<dbReference type="Pfam" id="PF17917">
    <property type="entry name" value="RT_RNaseH"/>
    <property type="match status" value="1"/>
</dbReference>
<name>A0ABM1B8G4_LIMPO</name>
<evidence type="ECO:0000313" key="9">
    <source>
        <dbReference type="Proteomes" id="UP000694941"/>
    </source>
</evidence>
<dbReference type="Proteomes" id="UP000694941">
    <property type="component" value="Unplaced"/>
</dbReference>
<keyword evidence="10" id="KW-0347">Helicase</keyword>
<keyword evidence="3" id="KW-0540">Nuclease</keyword>
<keyword evidence="10" id="KW-0067">ATP-binding</keyword>
<feature type="domain" description="Reverse transcriptase RNase H-like" evidence="8">
    <location>
        <begin position="2"/>
        <end position="50"/>
    </location>
</feature>
<dbReference type="GO" id="GO:0004386">
    <property type="term" value="F:helicase activity"/>
    <property type="evidence" value="ECO:0007669"/>
    <property type="project" value="UniProtKB-KW"/>
</dbReference>
<keyword evidence="10" id="KW-0547">Nucleotide-binding</keyword>
<evidence type="ECO:0000259" key="7">
    <source>
        <dbReference type="Pfam" id="PF00270"/>
    </source>
</evidence>
<dbReference type="SUPFAM" id="SSF52540">
    <property type="entry name" value="P-loop containing nucleoside triphosphate hydrolases"/>
    <property type="match status" value="1"/>
</dbReference>
<sequence>MKLGCDTFPYVVGAVISHSMLDGRKKPVSIASNLLTLGEQNYDQIYKEALRYENNNIVVSKLDENDNRPIPNPVWKFEQGFEHFPEILDEINKQGFEHPSPVQCQSWPILLQGYDMIGIAQTGTGKTIAFLLPAFIHIDNQVIHATGQLQD</sequence>
<dbReference type="GeneID" id="106461606"/>
<evidence type="ECO:0000256" key="4">
    <source>
        <dbReference type="ARBA" id="ARBA00022759"/>
    </source>
</evidence>
<evidence type="ECO:0000313" key="10">
    <source>
        <dbReference type="RefSeq" id="XP_013776933.1"/>
    </source>
</evidence>
<protein>
    <submittedName>
        <fullName evidence="10">Probable ATP-dependent RNA helicase DDX43</fullName>
    </submittedName>
</protein>
<evidence type="ECO:0000256" key="6">
    <source>
        <dbReference type="ARBA" id="ARBA00022918"/>
    </source>
</evidence>
<dbReference type="PANTHER" id="PTHR47958">
    <property type="entry name" value="ATP-DEPENDENT RNA HELICASE DBP3"/>
    <property type="match status" value="1"/>
</dbReference>
<accession>A0ABM1B8G4</accession>
<evidence type="ECO:0000256" key="2">
    <source>
        <dbReference type="ARBA" id="ARBA00022695"/>
    </source>
</evidence>
<keyword evidence="4" id="KW-0255">Endonuclease</keyword>
<gene>
    <name evidence="10" type="primary">LOC106461606</name>
</gene>
<reference evidence="10" key="1">
    <citation type="submission" date="2025-08" db="UniProtKB">
        <authorList>
            <consortium name="RefSeq"/>
        </authorList>
    </citation>
    <scope>IDENTIFICATION</scope>
    <source>
        <tissue evidence="10">Muscle</tissue>
    </source>
</reference>
<evidence type="ECO:0000256" key="1">
    <source>
        <dbReference type="ARBA" id="ARBA00022679"/>
    </source>
</evidence>
<keyword evidence="9" id="KW-1185">Reference proteome</keyword>
<proteinExistence type="predicted"/>
<evidence type="ECO:0000256" key="3">
    <source>
        <dbReference type="ARBA" id="ARBA00022722"/>
    </source>
</evidence>
<feature type="domain" description="DEAD/DEAH-box helicase" evidence="7">
    <location>
        <begin position="100"/>
        <end position="140"/>
    </location>
</feature>
<dbReference type="InterPro" id="IPR011545">
    <property type="entry name" value="DEAD/DEAH_box_helicase_dom"/>
</dbReference>